<proteinExistence type="predicted"/>
<comment type="caution">
    <text evidence="1">The sequence shown here is derived from an EMBL/GenBank/DDBJ whole genome shotgun (WGS) entry which is preliminary data.</text>
</comment>
<evidence type="ECO:0000313" key="1">
    <source>
        <dbReference type="EMBL" id="CAH2107873.1"/>
    </source>
</evidence>
<dbReference type="EMBL" id="CAKOGL010000030">
    <property type="protein sequence ID" value="CAH2107873.1"/>
    <property type="molecule type" value="Genomic_DNA"/>
</dbReference>
<keyword evidence="2" id="KW-1185">Reference proteome</keyword>
<reference evidence="1" key="1">
    <citation type="submission" date="2022-03" db="EMBL/GenBank/DDBJ databases">
        <authorList>
            <person name="Tunstrom K."/>
        </authorList>
    </citation>
    <scope>NUCLEOTIDE SEQUENCE</scope>
</reference>
<name>A0AAU9VCG4_EUPED</name>
<protein>
    <submittedName>
        <fullName evidence="1">Uncharacterized protein</fullName>
    </submittedName>
</protein>
<gene>
    <name evidence="1" type="ORF">EEDITHA_LOCUS21863</name>
</gene>
<organism evidence="1 2">
    <name type="scientific">Euphydryas editha</name>
    <name type="common">Edith's checkerspot</name>
    <dbReference type="NCBI Taxonomy" id="104508"/>
    <lineage>
        <taxon>Eukaryota</taxon>
        <taxon>Metazoa</taxon>
        <taxon>Ecdysozoa</taxon>
        <taxon>Arthropoda</taxon>
        <taxon>Hexapoda</taxon>
        <taxon>Insecta</taxon>
        <taxon>Pterygota</taxon>
        <taxon>Neoptera</taxon>
        <taxon>Endopterygota</taxon>
        <taxon>Lepidoptera</taxon>
        <taxon>Glossata</taxon>
        <taxon>Ditrysia</taxon>
        <taxon>Papilionoidea</taxon>
        <taxon>Nymphalidae</taxon>
        <taxon>Nymphalinae</taxon>
        <taxon>Euphydryas</taxon>
    </lineage>
</organism>
<sequence>MITDCGDSGYKGGITHNINMIRQLAFLKHFFLMRTDRNGTLPASVFPDNYNLGIFKSRVNRLLLRKRTPY</sequence>
<accession>A0AAU9VCG4</accession>
<dbReference type="Proteomes" id="UP001153954">
    <property type="component" value="Unassembled WGS sequence"/>
</dbReference>
<dbReference type="AlphaFoldDB" id="A0AAU9VCG4"/>
<evidence type="ECO:0000313" key="2">
    <source>
        <dbReference type="Proteomes" id="UP001153954"/>
    </source>
</evidence>